<comment type="caution">
    <text evidence="1">The sequence shown here is derived from an EMBL/GenBank/DDBJ whole genome shotgun (WGS) entry which is preliminary data.</text>
</comment>
<name>A0AAN9FYQ6_CROPI</name>
<sequence>MEQVDKGLIPTERVEDSELHHIVVEVKEAKQKTQDTVEEEHQPVLEISDLQKEEEWQTVKTRRKLALLKKDGVGEVKKRYGSGSALNSFNG</sequence>
<reference evidence="1 2" key="1">
    <citation type="submission" date="2024-01" db="EMBL/GenBank/DDBJ databases">
        <title>The genomes of 5 underutilized Papilionoideae crops provide insights into root nodulation and disease resistanc.</title>
        <authorList>
            <person name="Yuan L."/>
        </authorList>
    </citation>
    <scope>NUCLEOTIDE SEQUENCE [LARGE SCALE GENOMIC DNA]</scope>
    <source>
        <strain evidence="1">ZHUSHIDOU_FW_LH</strain>
        <tissue evidence="1">Leaf</tissue>
    </source>
</reference>
<evidence type="ECO:0000313" key="1">
    <source>
        <dbReference type="EMBL" id="KAK7281850.1"/>
    </source>
</evidence>
<keyword evidence="2" id="KW-1185">Reference proteome</keyword>
<dbReference type="AlphaFoldDB" id="A0AAN9FYQ6"/>
<proteinExistence type="predicted"/>
<dbReference type="Proteomes" id="UP001372338">
    <property type="component" value="Unassembled WGS sequence"/>
</dbReference>
<gene>
    <name evidence="1" type="ORF">RIF29_10164</name>
</gene>
<dbReference type="EMBL" id="JAYWIO010000002">
    <property type="protein sequence ID" value="KAK7281850.1"/>
    <property type="molecule type" value="Genomic_DNA"/>
</dbReference>
<accession>A0AAN9FYQ6</accession>
<protein>
    <submittedName>
        <fullName evidence="1">Uncharacterized protein</fullName>
    </submittedName>
</protein>
<organism evidence="1 2">
    <name type="scientific">Crotalaria pallida</name>
    <name type="common">Smooth rattlebox</name>
    <name type="synonym">Crotalaria striata</name>
    <dbReference type="NCBI Taxonomy" id="3830"/>
    <lineage>
        <taxon>Eukaryota</taxon>
        <taxon>Viridiplantae</taxon>
        <taxon>Streptophyta</taxon>
        <taxon>Embryophyta</taxon>
        <taxon>Tracheophyta</taxon>
        <taxon>Spermatophyta</taxon>
        <taxon>Magnoliopsida</taxon>
        <taxon>eudicotyledons</taxon>
        <taxon>Gunneridae</taxon>
        <taxon>Pentapetalae</taxon>
        <taxon>rosids</taxon>
        <taxon>fabids</taxon>
        <taxon>Fabales</taxon>
        <taxon>Fabaceae</taxon>
        <taxon>Papilionoideae</taxon>
        <taxon>50 kb inversion clade</taxon>
        <taxon>genistoids sensu lato</taxon>
        <taxon>core genistoids</taxon>
        <taxon>Crotalarieae</taxon>
        <taxon>Crotalaria</taxon>
    </lineage>
</organism>
<evidence type="ECO:0000313" key="2">
    <source>
        <dbReference type="Proteomes" id="UP001372338"/>
    </source>
</evidence>